<dbReference type="InterPro" id="IPR026841">
    <property type="entry name" value="Aur1/Ipt1"/>
</dbReference>
<dbReference type="InterPro" id="IPR052185">
    <property type="entry name" value="IPC_Synthase-Related"/>
</dbReference>
<dbReference type="PANTHER" id="PTHR31310">
    <property type="match status" value="1"/>
</dbReference>
<keyword evidence="4 6" id="KW-0472">Membrane</keyword>
<feature type="transmembrane region" description="Helical" evidence="6">
    <location>
        <begin position="118"/>
        <end position="136"/>
    </location>
</feature>
<evidence type="ECO:0000256" key="1">
    <source>
        <dbReference type="ARBA" id="ARBA00004141"/>
    </source>
</evidence>
<keyword evidence="3 6" id="KW-1133">Transmembrane helix</keyword>
<dbReference type="PANTHER" id="PTHR31310:SF7">
    <property type="entry name" value="PA-PHOSPHATASE RELATED-FAMILY PROTEIN DDB_G0268928"/>
    <property type="match status" value="1"/>
</dbReference>
<feature type="compositionally biased region" description="Pro residues" evidence="5">
    <location>
        <begin position="259"/>
        <end position="277"/>
    </location>
</feature>
<evidence type="ECO:0000256" key="3">
    <source>
        <dbReference type="ARBA" id="ARBA00022989"/>
    </source>
</evidence>
<keyword evidence="2 6" id="KW-0812">Transmembrane</keyword>
<name>A0A2T0M433_9PSEU</name>
<evidence type="ECO:0000256" key="6">
    <source>
        <dbReference type="SAM" id="Phobius"/>
    </source>
</evidence>
<feature type="transmembrane region" description="Helical" evidence="6">
    <location>
        <begin position="21"/>
        <end position="42"/>
    </location>
</feature>
<comment type="subcellular location">
    <subcellularLocation>
        <location evidence="1">Membrane</location>
        <topology evidence="1">Multi-pass membrane protein</topology>
    </subcellularLocation>
</comment>
<dbReference type="Proteomes" id="UP000238362">
    <property type="component" value="Unassembled WGS sequence"/>
</dbReference>
<gene>
    <name evidence="8" type="ORF">B0I33_101644</name>
</gene>
<accession>A0A2T0M433</accession>
<dbReference type="AlphaFoldDB" id="A0A2T0M433"/>
<evidence type="ECO:0000256" key="5">
    <source>
        <dbReference type="SAM" id="MobiDB-lite"/>
    </source>
</evidence>
<dbReference type="Pfam" id="PF14378">
    <property type="entry name" value="PAP2_3"/>
    <property type="match status" value="1"/>
</dbReference>
<dbReference type="CDD" id="cd03386">
    <property type="entry name" value="PAP2_Aur1_like"/>
    <property type="match status" value="1"/>
</dbReference>
<keyword evidence="9" id="KW-1185">Reference proteome</keyword>
<protein>
    <submittedName>
        <fullName evidence="8">PAP2 superfamily protein</fullName>
    </submittedName>
</protein>
<feature type="region of interest" description="Disordered" evidence="5">
    <location>
        <begin position="241"/>
        <end position="277"/>
    </location>
</feature>
<sequence length="277" mass="29369">MAVDEQEGSRAGGPEGARPRWWAEILLLGLGFGAFQLLWVAVSGDASVAIAHSDVLYRLEQALGLAVEPWFYGLAGELPHLEALAGYYYVGSHFAVTGGVLVWLWWRRPGSYRPLRSTLIGSSLVALVCFWAVPVAPPRLALAGAPDTLVQRDIFGSANPDGGLLSLANPFAAMPSLHVAWAVWVALALHTTRHPLRRAGWLYPLTTTVVVLVTGNHYVLDAVGGTVLVLAVHSALGRARAVSRRVPGTGDPAPEADPARPPGTPGSAPPPGRPREV</sequence>
<feature type="domain" description="Inositolphosphotransferase Aur1/Ipt1" evidence="7">
    <location>
        <begin position="56"/>
        <end position="233"/>
    </location>
</feature>
<evidence type="ECO:0000256" key="4">
    <source>
        <dbReference type="ARBA" id="ARBA00023136"/>
    </source>
</evidence>
<evidence type="ECO:0000259" key="7">
    <source>
        <dbReference type="Pfam" id="PF14378"/>
    </source>
</evidence>
<evidence type="ECO:0000313" key="9">
    <source>
        <dbReference type="Proteomes" id="UP000238362"/>
    </source>
</evidence>
<reference evidence="8 9" key="1">
    <citation type="submission" date="2018-03" db="EMBL/GenBank/DDBJ databases">
        <title>Genomic Encyclopedia of Type Strains, Phase III (KMG-III): the genomes of soil and plant-associated and newly described type strains.</title>
        <authorList>
            <person name="Whitman W."/>
        </authorList>
    </citation>
    <scope>NUCLEOTIDE SEQUENCE [LARGE SCALE GENOMIC DNA]</scope>
    <source>
        <strain evidence="8 9">CGMCC 4.7125</strain>
    </source>
</reference>
<dbReference type="RefSeq" id="WP_181193156.1">
    <property type="nucleotide sequence ID" value="NZ_PVNH01000001.1"/>
</dbReference>
<comment type="caution">
    <text evidence="8">The sequence shown here is derived from an EMBL/GenBank/DDBJ whole genome shotgun (WGS) entry which is preliminary data.</text>
</comment>
<organism evidence="8 9">
    <name type="scientific">Prauserella shujinwangii</name>
    <dbReference type="NCBI Taxonomy" id="1453103"/>
    <lineage>
        <taxon>Bacteria</taxon>
        <taxon>Bacillati</taxon>
        <taxon>Actinomycetota</taxon>
        <taxon>Actinomycetes</taxon>
        <taxon>Pseudonocardiales</taxon>
        <taxon>Pseudonocardiaceae</taxon>
        <taxon>Prauserella</taxon>
    </lineage>
</organism>
<feature type="transmembrane region" description="Helical" evidence="6">
    <location>
        <begin position="201"/>
        <end position="220"/>
    </location>
</feature>
<evidence type="ECO:0000256" key="2">
    <source>
        <dbReference type="ARBA" id="ARBA00022692"/>
    </source>
</evidence>
<dbReference type="GO" id="GO:0016020">
    <property type="term" value="C:membrane"/>
    <property type="evidence" value="ECO:0007669"/>
    <property type="project" value="UniProtKB-SubCell"/>
</dbReference>
<dbReference type="EMBL" id="PVNH01000001">
    <property type="protein sequence ID" value="PRX51490.1"/>
    <property type="molecule type" value="Genomic_DNA"/>
</dbReference>
<evidence type="ECO:0000313" key="8">
    <source>
        <dbReference type="EMBL" id="PRX51490.1"/>
    </source>
</evidence>
<proteinExistence type="predicted"/>
<feature type="transmembrane region" description="Helical" evidence="6">
    <location>
        <begin position="171"/>
        <end position="189"/>
    </location>
</feature>
<feature type="transmembrane region" description="Helical" evidence="6">
    <location>
        <begin position="86"/>
        <end position="106"/>
    </location>
</feature>